<feature type="compositionally biased region" description="Basic and acidic residues" evidence="1">
    <location>
        <begin position="505"/>
        <end position="515"/>
    </location>
</feature>
<feature type="compositionally biased region" description="Basic and acidic residues" evidence="1">
    <location>
        <begin position="187"/>
        <end position="196"/>
    </location>
</feature>
<dbReference type="eggNOG" id="ENOG502QY87">
    <property type="taxonomic scope" value="Eukaryota"/>
</dbReference>
<gene>
    <name evidence="2" type="ORF">NCLIV_066160</name>
</gene>
<evidence type="ECO:0000313" key="3">
    <source>
        <dbReference type="Proteomes" id="UP000007494"/>
    </source>
</evidence>
<dbReference type="RefSeq" id="XP_003886215.1">
    <property type="nucleotide sequence ID" value="XM_003886166.1"/>
</dbReference>
<dbReference type="InParanoid" id="F0VR42"/>
<feature type="region of interest" description="Disordered" evidence="1">
    <location>
        <begin position="172"/>
        <end position="201"/>
    </location>
</feature>
<sequence length="616" mass="66833">MRRVRPRLFGDRLGISSQRPAANRPLADRSCRRAVLLPALALAASPLARHGVHTARQPPSCCLSLHRRTSAHIGRTPGALPQLRAQETLGGKKVSEMKGGMRANRHRTAFVRHPGPASPRSASGCQYTPKASWFPLKVGFIDLAGGAHTLPDQAAEVAGVLLALRDQQHRLLSQREEPEETPGWQTSRRDSCRAPEEEGVPSVQLQGRSVGKLEERQKRCFWIVGLEAALRVPQSFREATRAASLQQLKGAVSAELLKIFSVSNVIHVEPKQARTTLARVAGVPLGSRQETLQWLSEQVPSFPSRLRREEAALTMADAWLVAVHAQRTVEAMRLRERLRGFLAAESGRHLFKACGAAHAPSLPAPLPPHLVKLVDTLRVPSGRVEALRQAVAEAADVRTRRELLQVLKSRQESELTQAIARHLDVVYQSARGLFVAPGQSAFPHNGKEGCAVAQSFWEARGSRTADAETAAASAHPHRDGGEATGGQASLSADPVAVQKVRQRARREPRDVRGVERAGGALPHARRNGSTVSQEEAGDNERVGWNVAEPDLRREEPGSPASLGRGRSEREATVAMVASRVAAANAELQASRRNERIHDAGGKSLCPSHHRQGPPTG</sequence>
<name>F0VR42_NEOCL</name>
<reference evidence="3" key="1">
    <citation type="journal article" date="2012" name="PLoS Pathog.">
        <title>Comparative genomics of the apicomplexan parasites Toxoplasma gondii and Neospora caninum: Coccidia differing in host range and transmission strategy.</title>
        <authorList>
            <person name="Reid A.J."/>
            <person name="Vermont S.J."/>
            <person name="Cotton J.A."/>
            <person name="Harris D."/>
            <person name="Hill-Cawthorne G.A."/>
            <person name="Konen-Waisman S."/>
            <person name="Latham S.M."/>
            <person name="Mourier T."/>
            <person name="Norton R."/>
            <person name="Quail M.A."/>
            <person name="Sanders M."/>
            <person name="Shanmugam D."/>
            <person name="Sohal A."/>
            <person name="Wasmuth J.D."/>
            <person name="Brunk B."/>
            <person name="Grigg M.E."/>
            <person name="Howard J.C."/>
            <person name="Parkinson J."/>
            <person name="Roos D.S."/>
            <person name="Trees A.J."/>
            <person name="Berriman M."/>
            <person name="Pain A."/>
            <person name="Wastling J.M."/>
        </authorList>
    </citation>
    <scope>NUCLEOTIDE SEQUENCE [LARGE SCALE GENOMIC DNA]</scope>
    <source>
        <strain evidence="3">Liverpool</strain>
    </source>
</reference>
<keyword evidence="3" id="KW-1185">Reference proteome</keyword>
<feature type="region of interest" description="Disordered" evidence="1">
    <location>
        <begin position="587"/>
        <end position="616"/>
    </location>
</feature>
<feature type="region of interest" description="Disordered" evidence="1">
    <location>
        <begin position="463"/>
        <end position="570"/>
    </location>
</feature>
<organism evidence="2 3">
    <name type="scientific">Neospora caninum (strain Liverpool)</name>
    <dbReference type="NCBI Taxonomy" id="572307"/>
    <lineage>
        <taxon>Eukaryota</taxon>
        <taxon>Sar</taxon>
        <taxon>Alveolata</taxon>
        <taxon>Apicomplexa</taxon>
        <taxon>Conoidasida</taxon>
        <taxon>Coccidia</taxon>
        <taxon>Eucoccidiorida</taxon>
        <taxon>Eimeriorina</taxon>
        <taxon>Sarcocystidae</taxon>
        <taxon>Neospora</taxon>
    </lineage>
</organism>
<feature type="compositionally biased region" description="Basic residues" evidence="1">
    <location>
        <begin position="607"/>
        <end position="616"/>
    </location>
</feature>
<dbReference type="AlphaFoldDB" id="F0VR42"/>
<dbReference type="EMBL" id="FR823393">
    <property type="protein sequence ID" value="CBZ56190.1"/>
    <property type="molecule type" value="Genomic_DNA"/>
</dbReference>
<dbReference type="VEuPathDB" id="ToxoDB:NCLIV_066160"/>
<dbReference type="GeneID" id="13445413"/>
<protein>
    <submittedName>
        <fullName evidence="2">Uncharacterized protein</fullName>
    </submittedName>
</protein>
<accession>F0VR42</accession>
<proteinExistence type="predicted"/>
<evidence type="ECO:0000256" key="1">
    <source>
        <dbReference type="SAM" id="MobiDB-lite"/>
    </source>
</evidence>
<evidence type="ECO:0000313" key="2">
    <source>
        <dbReference type="EMBL" id="CBZ56190.1"/>
    </source>
</evidence>
<dbReference type="Proteomes" id="UP000007494">
    <property type="component" value="Chromosome XII"/>
</dbReference>
<feature type="compositionally biased region" description="Basic and acidic residues" evidence="1">
    <location>
        <begin position="589"/>
        <end position="600"/>
    </location>
</feature>
<dbReference type="OrthoDB" id="10526452at2759"/>